<dbReference type="GO" id="GO:0004400">
    <property type="term" value="F:histidinol-phosphate transaminase activity"/>
    <property type="evidence" value="ECO:0007669"/>
    <property type="project" value="UniProtKB-EC"/>
</dbReference>
<dbReference type="SUPFAM" id="SSF53383">
    <property type="entry name" value="PLP-dependent transferases"/>
    <property type="match status" value="1"/>
</dbReference>
<protein>
    <submittedName>
        <fullName evidence="6">Histidinol-phosphate aminotransferase</fullName>
        <ecNumber evidence="6">2.6.1.9</ecNumber>
    </submittedName>
</protein>
<dbReference type="InterPro" id="IPR015422">
    <property type="entry name" value="PyrdxlP-dep_Trfase_small"/>
</dbReference>
<name>A0A3B0UQ82_9ZZZZ</name>
<proteinExistence type="predicted"/>
<dbReference type="Pfam" id="PF00155">
    <property type="entry name" value="Aminotran_1_2"/>
    <property type="match status" value="1"/>
</dbReference>
<accession>A0A3B0UQ82</accession>
<keyword evidence="3" id="KW-0663">Pyridoxal phosphate</keyword>
<feature type="region of interest" description="Disordered" evidence="4">
    <location>
        <begin position="1"/>
        <end position="23"/>
    </location>
</feature>
<evidence type="ECO:0000256" key="4">
    <source>
        <dbReference type="SAM" id="MobiDB-lite"/>
    </source>
</evidence>
<dbReference type="Gene3D" id="3.90.1150.10">
    <property type="entry name" value="Aspartate Aminotransferase, domain 1"/>
    <property type="match status" value="1"/>
</dbReference>
<reference evidence="6" key="1">
    <citation type="submission" date="2018-06" db="EMBL/GenBank/DDBJ databases">
        <authorList>
            <person name="Zhirakovskaya E."/>
        </authorList>
    </citation>
    <scope>NUCLEOTIDE SEQUENCE</scope>
</reference>
<evidence type="ECO:0000256" key="1">
    <source>
        <dbReference type="ARBA" id="ARBA00022576"/>
    </source>
</evidence>
<dbReference type="CDD" id="cd00609">
    <property type="entry name" value="AAT_like"/>
    <property type="match status" value="1"/>
</dbReference>
<dbReference type="GO" id="GO:0030170">
    <property type="term" value="F:pyridoxal phosphate binding"/>
    <property type="evidence" value="ECO:0007669"/>
    <property type="project" value="InterPro"/>
</dbReference>
<dbReference type="InterPro" id="IPR004839">
    <property type="entry name" value="Aminotransferase_I/II_large"/>
</dbReference>
<dbReference type="AlphaFoldDB" id="A0A3B0UQ82"/>
<dbReference type="PANTHER" id="PTHR43643">
    <property type="entry name" value="HISTIDINOL-PHOSPHATE AMINOTRANSFERASE 2"/>
    <property type="match status" value="1"/>
</dbReference>
<gene>
    <name evidence="6" type="ORF">MNBD_BACTEROID06-1087</name>
</gene>
<organism evidence="6">
    <name type="scientific">hydrothermal vent metagenome</name>
    <dbReference type="NCBI Taxonomy" id="652676"/>
    <lineage>
        <taxon>unclassified sequences</taxon>
        <taxon>metagenomes</taxon>
        <taxon>ecological metagenomes</taxon>
    </lineage>
</organism>
<dbReference type="InterPro" id="IPR050106">
    <property type="entry name" value="HistidinolP_aminotransfase"/>
</dbReference>
<dbReference type="PANTHER" id="PTHR43643:SF3">
    <property type="entry name" value="HISTIDINOL-PHOSPHATE AMINOTRANSFERASE"/>
    <property type="match status" value="1"/>
</dbReference>
<sequence length="180" mass="20214">MSKFWSQRTHELSPYTPGEQPQDTQYIKLNTNENPYPPSPLAIEAMQTAVCDDLRLYSDPNANKLKQAIADFHQVDISNVFVGNSSDEVLAHSFAGLLNHDKPLLYPDISYSFYPSYINLFGINAKRIPLDDNLCINFKDYQQENGSIVFPNPNAPTGMAVAVDEIEQLAQQHPNSVILI</sequence>
<keyword evidence="2 6" id="KW-0808">Transferase</keyword>
<dbReference type="InterPro" id="IPR015421">
    <property type="entry name" value="PyrdxlP-dep_Trfase_major"/>
</dbReference>
<evidence type="ECO:0000256" key="3">
    <source>
        <dbReference type="ARBA" id="ARBA00022898"/>
    </source>
</evidence>
<dbReference type="InterPro" id="IPR015424">
    <property type="entry name" value="PyrdxlP-dep_Trfase"/>
</dbReference>
<dbReference type="EC" id="2.6.1.9" evidence="6"/>
<feature type="non-terminal residue" evidence="6">
    <location>
        <position position="180"/>
    </location>
</feature>
<evidence type="ECO:0000259" key="5">
    <source>
        <dbReference type="Pfam" id="PF00155"/>
    </source>
</evidence>
<evidence type="ECO:0000256" key="2">
    <source>
        <dbReference type="ARBA" id="ARBA00022679"/>
    </source>
</evidence>
<keyword evidence="1 6" id="KW-0032">Aminotransferase</keyword>
<evidence type="ECO:0000313" key="6">
    <source>
        <dbReference type="EMBL" id="VAW27367.1"/>
    </source>
</evidence>
<feature type="domain" description="Aminotransferase class I/classII large" evidence="5">
    <location>
        <begin position="25"/>
        <end position="178"/>
    </location>
</feature>
<dbReference type="EMBL" id="UOES01000226">
    <property type="protein sequence ID" value="VAW27367.1"/>
    <property type="molecule type" value="Genomic_DNA"/>
</dbReference>
<dbReference type="Gene3D" id="3.40.640.10">
    <property type="entry name" value="Type I PLP-dependent aspartate aminotransferase-like (Major domain)"/>
    <property type="match status" value="1"/>
</dbReference>